<evidence type="ECO:0000313" key="1">
    <source>
        <dbReference type="EMBL" id="MFC4868127.1"/>
    </source>
</evidence>
<accession>A0ABV9SPK8</accession>
<dbReference type="EMBL" id="JBHSIY010000013">
    <property type="protein sequence ID" value="MFC4868127.1"/>
    <property type="molecule type" value="Genomic_DNA"/>
</dbReference>
<dbReference type="CDD" id="cd00958">
    <property type="entry name" value="DhnA"/>
    <property type="match status" value="1"/>
</dbReference>
<dbReference type="InterPro" id="IPR050456">
    <property type="entry name" value="DeoC/FbaB_aldolase"/>
</dbReference>
<dbReference type="PIRSF" id="PIRSF038992">
    <property type="entry name" value="Aldolase_Ia"/>
    <property type="match status" value="1"/>
</dbReference>
<dbReference type="PANTHER" id="PTHR47916:SF1">
    <property type="entry name" value="3-HYDROXY-5-PHOSPHONOOXYPENTANE-2,4-DIONE THIOLASE"/>
    <property type="match status" value="1"/>
</dbReference>
<dbReference type="RefSeq" id="WP_344144775.1">
    <property type="nucleotide sequence ID" value="NZ_BAAAQI010000011.1"/>
</dbReference>
<dbReference type="PANTHER" id="PTHR47916">
    <property type="entry name" value="FRUCTOSE-BISPHOSPHATE ALDOLASE CLASS 1"/>
    <property type="match status" value="1"/>
</dbReference>
<reference evidence="2" key="1">
    <citation type="journal article" date="2019" name="Int. J. Syst. Evol. Microbiol.">
        <title>The Global Catalogue of Microorganisms (GCM) 10K type strain sequencing project: providing services to taxonomists for standard genome sequencing and annotation.</title>
        <authorList>
            <consortium name="The Broad Institute Genomics Platform"/>
            <consortium name="The Broad Institute Genome Sequencing Center for Infectious Disease"/>
            <person name="Wu L."/>
            <person name="Ma J."/>
        </authorList>
    </citation>
    <scope>NUCLEOTIDE SEQUENCE [LARGE SCALE GENOMIC DNA]</scope>
    <source>
        <strain evidence="2">CGMCC 4.7304</strain>
    </source>
</reference>
<proteinExistence type="predicted"/>
<evidence type="ECO:0000313" key="2">
    <source>
        <dbReference type="Proteomes" id="UP001595858"/>
    </source>
</evidence>
<dbReference type="Proteomes" id="UP001595858">
    <property type="component" value="Unassembled WGS sequence"/>
</dbReference>
<dbReference type="SMART" id="SM01133">
    <property type="entry name" value="DeoC"/>
    <property type="match status" value="1"/>
</dbReference>
<organism evidence="1 2">
    <name type="scientific">Streptomonospora arabica</name>
    <dbReference type="NCBI Taxonomy" id="412417"/>
    <lineage>
        <taxon>Bacteria</taxon>
        <taxon>Bacillati</taxon>
        <taxon>Actinomycetota</taxon>
        <taxon>Actinomycetes</taxon>
        <taxon>Streptosporangiales</taxon>
        <taxon>Nocardiopsidaceae</taxon>
        <taxon>Streptomonospora</taxon>
    </lineage>
</organism>
<dbReference type="InterPro" id="IPR041720">
    <property type="entry name" value="FbaB-like"/>
</dbReference>
<gene>
    <name evidence="1" type="ORF">ACFPCZ_15935</name>
</gene>
<dbReference type="Pfam" id="PF01791">
    <property type="entry name" value="DeoC"/>
    <property type="match status" value="1"/>
</dbReference>
<dbReference type="InterPro" id="IPR013785">
    <property type="entry name" value="Aldolase_TIM"/>
</dbReference>
<dbReference type="SUPFAM" id="SSF51569">
    <property type="entry name" value="Aldolase"/>
    <property type="match status" value="1"/>
</dbReference>
<comment type="caution">
    <text evidence="1">The sequence shown here is derived from an EMBL/GenBank/DDBJ whole genome shotgun (WGS) entry which is preliminary data.</text>
</comment>
<protein>
    <submittedName>
        <fullName evidence="1">2-amino-3,7-dideoxy-D-threo-hept-6-ulosonate synthase</fullName>
    </submittedName>
</protein>
<dbReference type="Gene3D" id="3.20.20.70">
    <property type="entry name" value="Aldolase class I"/>
    <property type="match status" value="1"/>
</dbReference>
<dbReference type="NCBIfam" id="NF005556">
    <property type="entry name" value="PRK07226.1"/>
    <property type="match status" value="1"/>
</dbReference>
<keyword evidence="2" id="KW-1185">Reference proteome</keyword>
<name>A0ABV9SPK8_9ACTN</name>
<sequence length="266" mass="27966">MFADYGFARRMRLNRLAPNAIGRMMIVPLDHSVADGPLKTGRTLNSLVGDLSRSSVDAVVLHKGSLRHVDPLWFGSTSLIVHLSASTAHAPDPDAKYLVSSVEEALRVGADAVSVHVNLGSEDEARQVADLAAVAEACDRWNLPLMAMMYPRGPRIADPRDAALVAHSASLAADLGADIVKTVSTATEEEMADIVDDCPIPIVVAGGPRLADDEELVEHVRSVLAAGVAGVALGRSVFHSPDPAATARRIADVVHRGVGLSEIAGV</sequence>
<dbReference type="InterPro" id="IPR002915">
    <property type="entry name" value="DeoC/FbaB/LacD_aldolase"/>
</dbReference>